<dbReference type="InterPro" id="IPR029063">
    <property type="entry name" value="SAM-dependent_MTases_sf"/>
</dbReference>
<keyword evidence="2" id="KW-0808">Transferase</keyword>
<accession>A0A382R3X5</accession>
<dbReference type="InterPro" id="IPR012327">
    <property type="entry name" value="MeTrfase_D12"/>
</dbReference>
<organism evidence="4">
    <name type="scientific">marine metagenome</name>
    <dbReference type="NCBI Taxonomy" id="408172"/>
    <lineage>
        <taxon>unclassified sequences</taxon>
        <taxon>metagenomes</taxon>
        <taxon>ecological metagenomes</taxon>
    </lineage>
</organism>
<reference evidence="4" key="1">
    <citation type="submission" date="2018-05" db="EMBL/GenBank/DDBJ databases">
        <authorList>
            <person name="Lanie J.A."/>
            <person name="Ng W.-L."/>
            <person name="Kazmierczak K.M."/>
            <person name="Andrzejewski T.M."/>
            <person name="Davidsen T.M."/>
            <person name="Wayne K.J."/>
            <person name="Tettelin H."/>
            <person name="Glass J.I."/>
            <person name="Rusch D."/>
            <person name="Podicherti R."/>
            <person name="Tsui H.-C.T."/>
            <person name="Winkler M.E."/>
        </authorList>
    </citation>
    <scope>NUCLEOTIDE SEQUENCE</scope>
</reference>
<dbReference type="GO" id="GO:0032259">
    <property type="term" value="P:methylation"/>
    <property type="evidence" value="ECO:0007669"/>
    <property type="project" value="UniProtKB-KW"/>
</dbReference>
<protein>
    <recommendedName>
        <fullName evidence="5">DNA adenine methylase</fullName>
    </recommendedName>
</protein>
<keyword evidence="3" id="KW-0949">S-adenosyl-L-methionine</keyword>
<name>A0A382R3X5_9ZZZZ</name>
<evidence type="ECO:0000313" key="4">
    <source>
        <dbReference type="EMBL" id="SVC92423.1"/>
    </source>
</evidence>
<keyword evidence="1" id="KW-0489">Methyltransferase</keyword>
<feature type="non-terminal residue" evidence="4">
    <location>
        <position position="268"/>
    </location>
</feature>
<dbReference type="GO" id="GO:0009307">
    <property type="term" value="P:DNA restriction-modification system"/>
    <property type="evidence" value="ECO:0007669"/>
    <property type="project" value="InterPro"/>
</dbReference>
<dbReference type="SUPFAM" id="SSF53335">
    <property type="entry name" value="S-adenosyl-L-methionine-dependent methyltransferases"/>
    <property type="match status" value="1"/>
</dbReference>
<evidence type="ECO:0008006" key="5">
    <source>
        <dbReference type="Google" id="ProtNLM"/>
    </source>
</evidence>
<dbReference type="AlphaFoldDB" id="A0A382R3X5"/>
<dbReference type="GO" id="GO:0009007">
    <property type="term" value="F:site-specific DNA-methyltransferase (adenine-specific) activity"/>
    <property type="evidence" value="ECO:0007669"/>
    <property type="project" value="UniProtKB-EC"/>
</dbReference>
<evidence type="ECO:0000256" key="3">
    <source>
        <dbReference type="ARBA" id="ARBA00022691"/>
    </source>
</evidence>
<proteinExistence type="predicted"/>
<dbReference type="Pfam" id="PF02086">
    <property type="entry name" value="MethyltransfD12"/>
    <property type="match status" value="1"/>
</dbReference>
<dbReference type="EMBL" id="UINC01118947">
    <property type="protein sequence ID" value="SVC92423.1"/>
    <property type="molecule type" value="Genomic_DNA"/>
</dbReference>
<evidence type="ECO:0000256" key="2">
    <source>
        <dbReference type="ARBA" id="ARBA00022679"/>
    </source>
</evidence>
<evidence type="ECO:0000256" key="1">
    <source>
        <dbReference type="ARBA" id="ARBA00022603"/>
    </source>
</evidence>
<sequence length="268" mass="29760">VSAALYPGVAEASIAEPFRSALPLLSDGESVAGNPACLATTYYSNVYFGLHQALQLDSIRAAIDAVDEGDPWRELKQTHYLSALLHAASVSTSGTSHFAQPRHLSKDSELQAMAKRRLTDIRESQLEFSAAITQTVRETVFTEGNQVFNSDYRELLDEDGVFQLPEGPGLVYLDPPYTADNYSRFYHVLEVITRYDYPELKRGRSGEILRGRYPVLAHRFRSDFCSPAKVEGEFRMVLRAVAASGAKLVISYSSPTGLLLKEFVRQDS</sequence>
<feature type="non-terminal residue" evidence="4">
    <location>
        <position position="1"/>
    </location>
</feature>
<gene>
    <name evidence="4" type="ORF">METZ01_LOCUS345277</name>
</gene>